<accession>A0A8W8N0W2</accession>
<dbReference type="Proteomes" id="UP000005408">
    <property type="component" value="Unassembled WGS sequence"/>
</dbReference>
<feature type="signal peptide" evidence="1">
    <location>
        <begin position="1"/>
        <end position="19"/>
    </location>
</feature>
<reference evidence="2" key="1">
    <citation type="submission" date="2022-08" db="UniProtKB">
        <authorList>
            <consortium name="EnsemblMetazoa"/>
        </authorList>
    </citation>
    <scope>IDENTIFICATION</scope>
    <source>
        <strain evidence="2">05x7-T-G4-1.051#20</strain>
    </source>
</reference>
<dbReference type="EnsemblMetazoa" id="G35460.4">
    <property type="protein sequence ID" value="G35460.4:cds"/>
    <property type="gene ID" value="G35460"/>
</dbReference>
<name>A0A8W8N0W2_MAGGI</name>
<dbReference type="AlphaFoldDB" id="A0A8W8N0W2"/>
<proteinExistence type="predicted"/>
<keyword evidence="1" id="KW-0732">Signal</keyword>
<protein>
    <recommendedName>
        <fullName evidence="4">Kazal-like domain-containing protein</fullName>
    </recommendedName>
</protein>
<evidence type="ECO:0000313" key="3">
    <source>
        <dbReference type="Proteomes" id="UP000005408"/>
    </source>
</evidence>
<evidence type="ECO:0000256" key="1">
    <source>
        <dbReference type="SAM" id="SignalP"/>
    </source>
</evidence>
<sequence length="88" mass="9457">MNLLTVACVILSLSFGLEARQYSNFPGPNPGHGLRPCPNILCPAVFIEPECRKDVITSFSGFRCLGCPKNVCINNNGYPRPGPGGYEG</sequence>
<evidence type="ECO:0000313" key="2">
    <source>
        <dbReference type="EnsemblMetazoa" id="G35460.4:cds"/>
    </source>
</evidence>
<keyword evidence="3" id="KW-1185">Reference proteome</keyword>
<evidence type="ECO:0008006" key="4">
    <source>
        <dbReference type="Google" id="ProtNLM"/>
    </source>
</evidence>
<organism evidence="2 3">
    <name type="scientific">Magallana gigas</name>
    <name type="common">Pacific oyster</name>
    <name type="synonym">Crassostrea gigas</name>
    <dbReference type="NCBI Taxonomy" id="29159"/>
    <lineage>
        <taxon>Eukaryota</taxon>
        <taxon>Metazoa</taxon>
        <taxon>Spiralia</taxon>
        <taxon>Lophotrochozoa</taxon>
        <taxon>Mollusca</taxon>
        <taxon>Bivalvia</taxon>
        <taxon>Autobranchia</taxon>
        <taxon>Pteriomorphia</taxon>
        <taxon>Ostreida</taxon>
        <taxon>Ostreoidea</taxon>
        <taxon>Ostreidae</taxon>
        <taxon>Magallana</taxon>
    </lineage>
</organism>
<feature type="chain" id="PRO_5036452636" description="Kazal-like domain-containing protein" evidence="1">
    <location>
        <begin position="20"/>
        <end position="88"/>
    </location>
</feature>